<feature type="region of interest" description="Disordered" evidence="1">
    <location>
        <begin position="53"/>
        <end position="82"/>
    </location>
</feature>
<dbReference type="Pfam" id="PF06676">
    <property type="entry name" value="DUF1178"/>
    <property type="match status" value="1"/>
</dbReference>
<evidence type="ECO:0000256" key="1">
    <source>
        <dbReference type="SAM" id="MobiDB-lite"/>
    </source>
</evidence>
<dbReference type="EMBL" id="JBHSAJ010000006">
    <property type="protein sequence ID" value="MFC3933754.1"/>
    <property type="molecule type" value="Genomic_DNA"/>
</dbReference>
<dbReference type="RefSeq" id="WP_055393248.1">
    <property type="nucleotide sequence ID" value="NZ_JAMXAX010000008.1"/>
</dbReference>
<gene>
    <name evidence="2" type="ORF">ACFOW3_03860</name>
</gene>
<proteinExistence type="predicted"/>
<dbReference type="InterPro" id="IPR009562">
    <property type="entry name" value="DUF1178"/>
</dbReference>
<evidence type="ECO:0000313" key="2">
    <source>
        <dbReference type="EMBL" id="MFC3933754.1"/>
    </source>
</evidence>
<organism evidence="2 3">
    <name type="scientific">Acidovorax facilis</name>
    <dbReference type="NCBI Taxonomy" id="12917"/>
    <lineage>
        <taxon>Bacteria</taxon>
        <taxon>Pseudomonadati</taxon>
        <taxon>Pseudomonadota</taxon>
        <taxon>Betaproteobacteria</taxon>
        <taxon>Burkholderiales</taxon>
        <taxon>Comamonadaceae</taxon>
        <taxon>Acidovorax</taxon>
    </lineage>
</organism>
<accession>A0ABV8D5B9</accession>
<protein>
    <submittedName>
        <fullName evidence="2">DUF1178 family protein</fullName>
    </submittedName>
</protein>
<reference evidence="3" key="1">
    <citation type="journal article" date="2019" name="Int. J. Syst. Evol. Microbiol.">
        <title>The Global Catalogue of Microorganisms (GCM) 10K type strain sequencing project: providing services to taxonomists for standard genome sequencing and annotation.</title>
        <authorList>
            <consortium name="The Broad Institute Genomics Platform"/>
            <consortium name="The Broad Institute Genome Sequencing Center for Infectious Disease"/>
            <person name="Wu L."/>
            <person name="Ma J."/>
        </authorList>
    </citation>
    <scope>NUCLEOTIDE SEQUENCE [LARGE SCALE GENOMIC DNA]</scope>
    <source>
        <strain evidence="3">CCUG 2113</strain>
    </source>
</reference>
<feature type="compositionally biased region" description="Low complexity" evidence="1">
    <location>
        <begin position="59"/>
        <end position="72"/>
    </location>
</feature>
<name>A0ABV8D5B9_9BURK</name>
<keyword evidence="3" id="KW-1185">Reference proteome</keyword>
<dbReference type="Proteomes" id="UP001595693">
    <property type="component" value="Unassembled WGS sequence"/>
</dbReference>
<sequence>MKVLDLQCRQGHVFEGWFASEDDFQGQKQRGLVQCPLCADDHIEKRLSAPRLNLGAREPSAPSAVPTPSAAPEGGSLQVGNSPALPPALQAAWLDLARKIVANTEDVGARFAQEARRMHHGEVQERAIRGQATPDEAMELLEEGIAVMPLPLPAAAKETLQ</sequence>
<dbReference type="PIRSF" id="PIRSF032131">
    <property type="entry name" value="UCP032131"/>
    <property type="match status" value="1"/>
</dbReference>
<evidence type="ECO:0000313" key="3">
    <source>
        <dbReference type="Proteomes" id="UP001595693"/>
    </source>
</evidence>
<comment type="caution">
    <text evidence="2">The sequence shown here is derived from an EMBL/GenBank/DDBJ whole genome shotgun (WGS) entry which is preliminary data.</text>
</comment>